<dbReference type="GO" id="GO:0005484">
    <property type="term" value="F:SNAP receptor activity"/>
    <property type="evidence" value="ECO:0007669"/>
    <property type="project" value="InterPro"/>
</dbReference>
<dbReference type="SUPFAM" id="SSF64356">
    <property type="entry name" value="SNARE-like"/>
    <property type="match status" value="1"/>
</dbReference>
<dbReference type="GO" id="GO:0015031">
    <property type="term" value="P:protein transport"/>
    <property type="evidence" value="ECO:0007669"/>
    <property type="project" value="UniProtKB-KW"/>
</dbReference>
<dbReference type="PROSITE" id="PS50859">
    <property type="entry name" value="LONGIN"/>
    <property type="match status" value="1"/>
</dbReference>
<comment type="similarity">
    <text evidence="4">Belongs to the synaptobrevin family.</text>
</comment>
<dbReference type="SMART" id="SM01270">
    <property type="entry name" value="Longin"/>
    <property type="match status" value="1"/>
</dbReference>
<dbReference type="GO" id="GO:0005794">
    <property type="term" value="C:Golgi apparatus"/>
    <property type="evidence" value="ECO:0007669"/>
    <property type="project" value="UniProtKB-SubCell"/>
</dbReference>
<dbReference type="Proteomes" id="UP000549499">
    <property type="component" value="Unassembled WGS sequence"/>
</dbReference>
<organism evidence="11 12">
    <name type="scientific">Crotophaga sulcirostris</name>
    <name type="common">Groove-billed ani</name>
    <dbReference type="NCBI Taxonomy" id="33598"/>
    <lineage>
        <taxon>Eukaryota</taxon>
        <taxon>Metazoa</taxon>
        <taxon>Chordata</taxon>
        <taxon>Craniata</taxon>
        <taxon>Vertebrata</taxon>
        <taxon>Euteleostomi</taxon>
        <taxon>Archelosauria</taxon>
        <taxon>Archosauria</taxon>
        <taxon>Dinosauria</taxon>
        <taxon>Saurischia</taxon>
        <taxon>Theropoda</taxon>
        <taxon>Coelurosauria</taxon>
        <taxon>Aves</taxon>
        <taxon>Neognathae</taxon>
        <taxon>Neoaves</taxon>
        <taxon>Otidimorphae</taxon>
        <taxon>Cuculiformes</taxon>
        <taxon>Crotophagidae</taxon>
        <taxon>Crotophaga</taxon>
    </lineage>
</organism>
<evidence type="ECO:0000313" key="11">
    <source>
        <dbReference type="EMBL" id="NWS70043.1"/>
    </source>
</evidence>
<evidence type="ECO:0000256" key="4">
    <source>
        <dbReference type="ARBA" id="ARBA00008025"/>
    </source>
</evidence>
<dbReference type="GO" id="GO:0005789">
    <property type="term" value="C:endoplasmic reticulum membrane"/>
    <property type="evidence" value="ECO:0007669"/>
    <property type="project" value="UniProtKB-SubCell"/>
</dbReference>
<dbReference type="GO" id="GO:0006888">
    <property type="term" value="P:endoplasmic reticulum to Golgi vesicle-mediated transport"/>
    <property type="evidence" value="ECO:0007669"/>
    <property type="project" value="InterPro"/>
</dbReference>
<dbReference type="GO" id="GO:0042470">
    <property type="term" value="C:melanosome"/>
    <property type="evidence" value="ECO:0007669"/>
    <property type="project" value="UniProtKB-SubCell"/>
</dbReference>
<evidence type="ECO:0000256" key="8">
    <source>
        <dbReference type="ARBA" id="ARBA00024173"/>
    </source>
</evidence>
<keyword evidence="6" id="KW-0175">Coiled coil</keyword>
<comment type="function">
    <text evidence="8">SNARE involved in targeting and fusion of ER-derived transport vesicles with the Golgi complex as well as Golgi-derived retrograde transport vesicles with the ER.</text>
</comment>
<dbReference type="PANTHER" id="PTHR45837">
    <property type="entry name" value="VESICLE-TRAFFICKING PROTEIN SEC22B"/>
    <property type="match status" value="1"/>
</dbReference>
<dbReference type="InterPro" id="IPR010908">
    <property type="entry name" value="Longin_dom"/>
</dbReference>
<sequence>MSMIFFACVVRVRDGLPLSASTDFHFNQDFLECRKRLKALSSFLAQYPSRGTAKGRDLSIHFHSSGGIACMAICSSSYSTIMAFCFLEELRWEFAASYDTTSINLASRPYAFLEFGL</sequence>
<dbReference type="OrthoDB" id="1719357at2759"/>
<gene>
    <name evidence="11" type="primary">Sec22c</name>
    <name evidence="11" type="ORF">CROSUL_R04433</name>
</gene>
<accession>A0A7K5HLF2</accession>
<keyword evidence="12" id="KW-1185">Reference proteome</keyword>
<dbReference type="InterPro" id="IPR011012">
    <property type="entry name" value="Longin-like_dom_sf"/>
</dbReference>
<evidence type="ECO:0000256" key="5">
    <source>
        <dbReference type="ARBA" id="ARBA00022927"/>
    </source>
</evidence>
<protein>
    <submittedName>
        <fullName evidence="11">SC22C protein</fullName>
    </submittedName>
</protein>
<keyword evidence="5" id="KW-0653">Protein transport</keyword>
<name>A0A7K5HLF2_CROSL</name>
<evidence type="ECO:0000256" key="9">
    <source>
        <dbReference type="ARBA" id="ARBA00024188"/>
    </source>
</evidence>
<dbReference type="GO" id="GO:0006890">
    <property type="term" value="P:retrograde vesicle-mediated transport, Golgi to endoplasmic reticulum"/>
    <property type="evidence" value="ECO:0007669"/>
    <property type="project" value="InterPro"/>
</dbReference>
<dbReference type="Gene3D" id="3.30.450.50">
    <property type="entry name" value="Longin domain"/>
    <property type="match status" value="1"/>
</dbReference>
<evidence type="ECO:0000256" key="1">
    <source>
        <dbReference type="ARBA" id="ARBA00004163"/>
    </source>
</evidence>
<evidence type="ECO:0000256" key="3">
    <source>
        <dbReference type="ARBA" id="ARBA00004223"/>
    </source>
</evidence>
<feature type="non-terminal residue" evidence="11">
    <location>
        <position position="117"/>
    </location>
</feature>
<keyword evidence="5" id="KW-0813">Transport</keyword>
<dbReference type="AlphaFoldDB" id="A0A7K5HLF2"/>
<dbReference type="InterPro" id="IPR044565">
    <property type="entry name" value="Sec22"/>
</dbReference>
<evidence type="ECO:0000313" key="12">
    <source>
        <dbReference type="Proteomes" id="UP000549499"/>
    </source>
</evidence>
<feature type="domain" description="Longin" evidence="10">
    <location>
        <begin position="8"/>
        <end position="117"/>
    </location>
</feature>
<comment type="caution">
    <text evidence="11">The sequence shown here is derived from an EMBL/GenBank/DDBJ whole genome shotgun (WGS) entry which is preliminary data.</text>
</comment>
<evidence type="ECO:0000256" key="7">
    <source>
        <dbReference type="ARBA" id="ARBA00023136"/>
    </source>
</evidence>
<keyword evidence="7" id="KW-0472">Membrane</keyword>
<evidence type="ECO:0000256" key="2">
    <source>
        <dbReference type="ARBA" id="ARBA00004198"/>
    </source>
</evidence>
<dbReference type="EMBL" id="VYZB01000142">
    <property type="protein sequence ID" value="NWS70043.1"/>
    <property type="molecule type" value="Genomic_DNA"/>
</dbReference>
<evidence type="ECO:0000256" key="6">
    <source>
        <dbReference type="ARBA" id="ARBA00023054"/>
    </source>
</evidence>
<comment type="subcellular location">
    <subcellularLocation>
        <location evidence="1">Endoplasmic reticulum membrane</location>
        <topology evidence="1">Single-pass type IV membrane protein</topology>
    </subcellularLocation>
    <subcellularLocation>
        <location evidence="9">Golgi apparatus</location>
        <location evidence="9">cis-Golgi network membrane</location>
    </subcellularLocation>
    <subcellularLocation>
        <location evidence="2">Golgi apparatus</location>
        <location evidence="2">trans-Golgi network membrane</location>
    </subcellularLocation>
    <subcellularLocation>
        <location evidence="3">Melanosome</location>
    </subcellularLocation>
</comment>
<proteinExistence type="inferred from homology"/>
<evidence type="ECO:0000259" key="10">
    <source>
        <dbReference type="PROSITE" id="PS50859"/>
    </source>
</evidence>
<feature type="non-terminal residue" evidence="11">
    <location>
        <position position="1"/>
    </location>
</feature>
<dbReference type="Pfam" id="PF13774">
    <property type="entry name" value="Longin"/>
    <property type="match status" value="1"/>
</dbReference>
<dbReference type="CDD" id="cd14824">
    <property type="entry name" value="Longin"/>
    <property type="match status" value="1"/>
</dbReference>
<reference evidence="11 12" key="1">
    <citation type="submission" date="2019-09" db="EMBL/GenBank/DDBJ databases">
        <title>Bird 10,000 Genomes (B10K) Project - Family phase.</title>
        <authorList>
            <person name="Zhang G."/>
        </authorList>
    </citation>
    <scope>NUCLEOTIDE SEQUENCE [LARGE SCALE GENOMIC DNA]</scope>
    <source>
        <strain evidence="11">B10K-DU-003-44</strain>
        <tissue evidence="11">Muscle</tissue>
    </source>
</reference>